<sequence length="205" mass="23359">MKYEGIKVWLETSGNFQDGAALYACHGTNQALKDLFNKGEYSFSKKKLRSALEELLQQSLPTAKPAPVSSSFIQNRPKTVTKTPENVTKAPHPEVNGRLRALLDERTMLHAQLEYAGPMTRLFHCLRIVELTKLITAIYFNLEKPEEQPTDFSQIADRAQLKQELLNMRALRAKLRKNPKRQAELPALEEKINTVSQLLKQTQND</sequence>
<evidence type="ECO:0000313" key="2">
    <source>
        <dbReference type="EMBL" id="QHL87418.1"/>
    </source>
</evidence>
<dbReference type="AlphaFoldDB" id="A0A6P1NZJ7"/>
<feature type="coiled-coil region" evidence="1">
    <location>
        <begin position="158"/>
        <end position="205"/>
    </location>
</feature>
<proteinExistence type="predicted"/>
<keyword evidence="3" id="KW-1185">Reference proteome</keyword>
<protein>
    <submittedName>
        <fullName evidence="2">Uncharacterized protein</fullName>
    </submittedName>
</protein>
<accession>A0A6P1NZJ7</accession>
<evidence type="ECO:0000313" key="3">
    <source>
        <dbReference type="Proteomes" id="UP000464214"/>
    </source>
</evidence>
<dbReference type="RefSeq" id="WP_160690798.1">
    <property type="nucleotide sequence ID" value="NZ_CP047897.1"/>
</dbReference>
<dbReference type="EMBL" id="CP047897">
    <property type="protein sequence ID" value="QHL87418.1"/>
    <property type="molecule type" value="Genomic_DNA"/>
</dbReference>
<name>A0A6P1NZJ7_9BACT</name>
<keyword evidence="1" id="KW-0175">Coiled coil</keyword>
<reference evidence="2 3" key="1">
    <citation type="submission" date="2020-01" db="EMBL/GenBank/DDBJ databases">
        <authorList>
            <person name="Kim M."/>
        </authorList>
    </citation>
    <scope>NUCLEOTIDE SEQUENCE [LARGE SCALE GENOMIC DNA]</scope>
    <source>
        <strain evidence="2 3">BT10</strain>
    </source>
</reference>
<dbReference type="Proteomes" id="UP000464214">
    <property type="component" value="Chromosome"/>
</dbReference>
<dbReference type="KEGG" id="nib:GU926_08205"/>
<gene>
    <name evidence="2" type="ORF">GU926_08205</name>
</gene>
<evidence type="ECO:0000256" key="1">
    <source>
        <dbReference type="SAM" id="Coils"/>
    </source>
</evidence>
<organism evidence="2 3">
    <name type="scientific">Nibribacter ruber</name>
    <dbReference type="NCBI Taxonomy" id="2698458"/>
    <lineage>
        <taxon>Bacteria</taxon>
        <taxon>Pseudomonadati</taxon>
        <taxon>Bacteroidota</taxon>
        <taxon>Cytophagia</taxon>
        <taxon>Cytophagales</taxon>
        <taxon>Hymenobacteraceae</taxon>
        <taxon>Nibribacter</taxon>
    </lineage>
</organism>